<accession>A0AAW5JWX8</accession>
<dbReference type="GO" id="GO:0005829">
    <property type="term" value="C:cytosol"/>
    <property type="evidence" value="ECO:0007669"/>
    <property type="project" value="TreeGrafter"/>
</dbReference>
<evidence type="ECO:0000256" key="3">
    <source>
        <dbReference type="SAM" id="SignalP"/>
    </source>
</evidence>
<reference evidence="5 6" key="1">
    <citation type="submission" date="2022-06" db="EMBL/GenBank/DDBJ databases">
        <title>Isolation of gut microbiota from human fecal samples.</title>
        <authorList>
            <person name="Pamer E.G."/>
            <person name="Barat B."/>
            <person name="Waligurski E."/>
            <person name="Medina S."/>
            <person name="Paddock L."/>
            <person name="Mostad J."/>
        </authorList>
    </citation>
    <scope>NUCLEOTIDE SEQUENCE [LARGE SCALE GENOMIC DNA]</scope>
    <source>
        <strain evidence="5 6">DFI.9.90</strain>
    </source>
</reference>
<keyword evidence="6" id="KW-1185">Reference proteome</keyword>
<evidence type="ECO:0000313" key="6">
    <source>
        <dbReference type="Proteomes" id="UP001205919"/>
    </source>
</evidence>
<feature type="chain" id="PRO_5043531935" evidence="3">
    <location>
        <begin position="27"/>
        <end position="367"/>
    </location>
</feature>
<keyword evidence="1 5" id="KW-0378">Hydrolase</keyword>
<name>A0AAW5JWX8_9BACT</name>
<evidence type="ECO:0000256" key="1">
    <source>
        <dbReference type="ARBA" id="ARBA00022801"/>
    </source>
</evidence>
<organism evidence="5 6">
    <name type="scientific">Cloacibacillus evryensis</name>
    <dbReference type="NCBI Taxonomy" id="508460"/>
    <lineage>
        <taxon>Bacteria</taxon>
        <taxon>Thermotogati</taxon>
        <taxon>Synergistota</taxon>
        <taxon>Synergistia</taxon>
        <taxon>Synergistales</taxon>
        <taxon>Synergistaceae</taxon>
        <taxon>Cloacibacillus</taxon>
    </lineage>
</organism>
<dbReference type="RefSeq" id="WP_256181213.1">
    <property type="nucleotide sequence ID" value="NZ_DBEWVB010000212.1"/>
</dbReference>
<evidence type="ECO:0000256" key="2">
    <source>
        <dbReference type="ARBA" id="ARBA00023295"/>
    </source>
</evidence>
<dbReference type="InterPro" id="IPR023186">
    <property type="entry name" value="IUNH"/>
</dbReference>
<dbReference type="InterPro" id="IPR001910">
    <property type="entry name" value="Inosine/uridine_hydrolase_dom"/>
</dbReference>
<comment type="caution">
    <text evidence="5">The sequence shown here is derived from an EMBL/GenBank/DDBJ whole genome shotgun (WGS) entry which is preliminary data.</text>
</comment>
<dbReference type="InterPro" id="IPR036452">
    <property type="entry name" value="Ribo_hydro-like"/>
</dbReference>
<proteinExistence type="predicted"/>
<dbReference type="PANTHER" id="PTHR12304">
    <property type="entry name" value="INOSINE-URIDINE PREFERRING NUCLEOSIDE HYDROLASE"/>
    <property type="match status" value="1"/>
</dbReference>
<protein>
    <submittedName>
        <fullName evidence="5">Nucleoside hydrolase</fullName>
    </submittedName>
</protein>
<sequence>MFVGGDLCRIFLLALAVLLLSFPACAESCPKEKELVILDTDMVELYDDGIAMLMLTASPEIELLGVTVVAGNTWVEEGAAYALRQLEGAGHAASVPVAMGKNAPLREGRLGNMKKERELFGFGRDDWQGAGGYARPESWRAVYRGTYKAEPKFAPIEQHAVDFIIEQVKKYPGKVTVAAIGPCGNIAEAVRRAPEIIPLIKRIVYMGGAFFQEGNVTPAAEFNCWFDPEAAKIAFRSPFREQIIVPLDVCEKVKLSAKRYAETEKNIKNPIFSEMLRRNFRHEKFKADPDYVTYIWDTIVSAIIIDPTIITEETSLPVDVNDSYSLSYGQTLAFKGGAPKGAQTARIVLSVDEEKLWKMIFETCRKL</sequence>
<evidence type="ECO:0000313" key="5">
    <source>
        <dbReference type="EMBL" id="MCQ4813060.1"/>
    </source>
</evidence>
<dbReference type="Pfam" id="PF01156">
    <property type="entry name" value="IU_nuc_hydro"/>
    <property type="match status" value="1"/>
</dbReference>
<dbReference type="EMBL" id="JANFYT010000002">
    <property type="protein sequence ID" value="MCQ4813060.1"/>
    <property type="molecule type" value="Genomic_DNA"/>
</dbReference>
<evidence type="ECO:0000259" key="4">
    <source>
        <dbReference type="Pfam" id="PF01156"/>
    </source>
</evidence>
<dbReference type="PANTHER" id="PTHR12304:SF4">
    <property type="entry name" value="URIDINE NUCLEOSIDASE"/>
    <property type="match status" value="1"/>
</dbReference>
<dbReference type="Gene3D" id="3.90.245.10">
    <property type="entry name" value="Ribonucleoside hydrolase-like"/>
    <property type="match status" value="1"/>
</dbReference>
<dbReference type="AlphaFoldDB" id="A0AAW5JWX8"/>
<feature type="signal peptide" evidence="3">
    <location>
        <begin position="1"/>
        <end position="26"/>
    </location>
</feature>
<dbReference type="GO" id="GO:0006152">
    <property type="term" value="P:purine nucleoside catabolic process"/>
    <property type="evidence" value="ECO:0007669"/>
    <property type="project" value="TreeGrafter"/>
</dbReference>
<dbReference type="SUPFAM" id="SSF53590">
    <property type="entry name" value="Nucleoside hydrolase"/>
    <property type="match status" value="1"/>
</dbReference>
<feature type="domain" description="Inosine/uridine-preferring nucleoside hydrolase" evidence="4">
    <location>
        <begin position="36"/>
        <end position="358"/>
    </location>
</feature>
<keyword evidence="3" id="KW-0732">Signal</keyword>
<keyword evidence="2" id="KW-0326">Glycosidase</keyword>
<dbReference type="Proteomes" id="UP001205919">
    <property type="component" value="Unassembled WGS sequence"/>
</dbReference>
<dbReference type="GO" id="GO:0008477">
    <property type="term" value="F:purine nucleosidase activity"/>
    <property type="evidence" value="ECO:0007669"/>
    <property type="project" value="TreeGrafter"/>
</dbReference>
<gene>
    <name evidence="5" type="ORF">NE630_01325</name>
</gene>